<evidence type="ECO:0000256" key="4">
    <source>
        <dbReference type="ARBA" id="ARBA00022825"/>
    </source>
</evidence>
<keyword evidence="7" id="KW-0812">Transmembrane</keyword>
<feature type="domain" description="Peptidase S8/S53" evidence="8">
    <location>
        <begin position="484"/>
        <end position="748"/>
    </location>
</feature>
<keyword evidence="10" id="KW-1185">Reference proteome</keyword>
<proteinExistence type="inferred from homology"/>
<dbReference type="PANTHER" id="PTHR43806:SF11">
    <property type="entry name" value="CEREVISIN-RELATED"/>
    <property type="match status" value="1"/>
</dbReference>
<evidence type="ECO:0000313" key="9">
    <source>
        <dbReference type="EMBL" id="NPD91215.1"/>
    </source>
</evidence>
<dbReference type="PRINTS" id="PR00723">
    <property type="entry name" value="SUBTILISIN"/>
</dbReference>
<dbReference type="InterPro" id="IPR050131">
    <property type="entry name" value="Peptidase_S8_subtilisin-like"/>
</dbReference>
<evidence type="ECO:0000256" key="3">
    <source>
        <dbReference type="ARBA" id="ARBA00022801"/>
    </source>
</evidence>
<dbReference type="PANTHER" id="PTHR43806">
    <property type="entry name" value="PEPTIDASE S8"/>
    <property type="match status" value="1"/>
</dbReference>
<comment type="caution">
    <text evidence="9">The sequence shown here is derived from an EMBL/GenBank/DDBJ whole genome shotgun (WGS) entry which is preliminary data.</text>
</comment>
<gene>
    <name evidence="9" type="ORF">HPS56_02425</name>
</gene>
<dbReference type="InterPro" id="IPR015500">
    <property type="entry name" value="Peptidase_S8_subtilisin-rel"/>
</dbReference>
<name>A0ABX2AKE6_9BACT</name>
<dbReference type="Gene3D" id="3.40.50.200">
    <property type="entry name" value="Peptidase S8/S53 domain"/>
    <property type="match status" value="1"/>
</dbReference>
<dbReference type="Proteomes" id="UP000714420">
    <property type="component" value="Unassembled WGS sequence"/>
</dbReference>
<dbReference type="Pfam" id="PF00082">
    <property type="entry name" value="Peptidase_S8"/>
    <property type="match status" value="1"/>
</dbReference>
<evidence type="ECO:0000313" key="10">
    <source>
        <dbReference type="Proteomes" id="UP000714420"/>
    </source>
</evidence>
<keyword evidence="7" id="KW-1133">Transmembrane helix</keyword>
<sequence>MDIHRSSIKDFVMPKVKSVIVIDYYEGIQGMLASRGDFPYDDFLANPRMRTQTEIVWATDVFSSRPSLLCDIKGELKDRYSYALKERINAIEAIIESLKTEDGGVALSELLSKAISYIDERSVYCGDGNIVVVNWGLIPRRPDLDSGSIYRSGKFVGNWGNFQPVPQVLEKPNIKEEPRGNEPEVNVEPVISVPPVSAPSPVTEEIPVVEHEIPVESAPKETVQPVSPQIVTPPPIVQADKVEIPKPTEKKEEEKKENPEKPEASIQDKENYDNKDTGKNAKNTKKEDEYNWKSFFSGLWQGLKFFFRKIWWVLLLLLLLFAVLFFCKGCQGPISQINPFYNPLPENPRILPIESGAVGMSADGMTQIATDRLNIMLEKENDNTMLEWAKAFKKEYSGENYEIFYYNEEFYNLQIKVPSAEREQIKKEIKQKLSGFSFDVFDETVFNTEAVSFNDPELSNEAHAWYLNAIEAIDAWNLTLGDPDVIVAVVDNGFDTTHPEFQGKIIRPFNVLTQNANLRPILTKDGEDAHGTHVAATAVGNCNNGQGLMGIAPKCKLMPVQVGNDNPEGCMSNQAIIEGVLYAINQGADVVNVSLGMYTSDTVKEMSEGQQLNYISSSMKQEELMWAKIFEKAKQRNCIIVLAAGNDNVISGIDPKKRSNESIRVSAVNTEQTKAKFSNYGVYPNLNRIYSTISAPGVEIFSAAPHGKYTNMQGTSMAAPIVTGAVALMKSIDRNITLEQAVKFMQETGKNVGSSIGPMLNLKKTVMRANG</sequence>
<organism evidence="9 10">
    <name type="scientific">Xylanibacter muris</name>
    <dbReference type="NCBI Taxonomy" id="2736290"/>
    <lineage>
        <taxon>Bacteria</taxon>
        <taxon>Pseudomonadati</taxon>
        <taxon>Bacteroidota</taxon>
        <taxon>Bacteroidia</taxon>
        <taxon>Bacteroidales</taxon>
        <taxon>Prevotellaceae</taxon>
        <taxon>Xylanibacter</taxon>
    </lineage>
</organism>
<evidence type="ECO:0000256" key="5">
    <source>
        <dbReference type="PROSITE-ProRule" id="PRU01240"/>
    </source>
</evidence>
<keyword evidence="3 5" id="KW-0378">Hydrolase</keyword>
<dbReference type="EMBL" id="JABKKF010000002">
    <property type="protein sequence ID" value="NPD91215.1"/>
    <property type="molecule type" value="Genomic_DNA"/>
</dbReference>
<feature type="active site" description="Charge relay system" evidence="5">
    <location>
        <position position="530"/>
    </location>
</feature>
<feature type="transmembrane region" description="Helical" evidence="7">
    <location>
        <begin position="310"/>
        <end position="326"/>
    </location>
</feature>
<keyword evidence="7" id="KW-0472">Membrane</keyword>
<dbReference type="InterPro" id="IPR036852">
    <property type="entry name" value="Peptidase_S8/S53_dom_sf"/>
</dbReference>
<dbReference type="PROSITE" id="PS00138">
    <property type="entry name" value="SUBTILASE_SER"/>
    <property type="match status" value="1"/>
</dbReference>
<keyword evidence="2 5" id="KW-0645">Protease</keyword>
<keyword evidence="4 5" id="KW-0720">Serine protease</keyword>
<feature type="active site" description="Charge relay system" evidence="5">
    <location>
        <position position="716"/>
    </location>
</feature>
<dbReference type="SUPFAM" id="SSF52743">
    <property type="entry name" value="Subtilisin-like"/>
    <property type="match status" value="1"/>
</dbReference>
<reference evidence="9 10" key="1">
    <citation type="submission" date="2020-05" db="EMBL/GenBank/DDBJ databases">
        <title>Distinct polysaccharide utilization as determinants for interspecies competition between intestinal Prevotella spp.</title>
        <authorList>
            <person name="Galvez E.J.C."/>
            <person name="Iljazovic A."/>
            <person name="Strowig T."/>
        </authorList>
    </citation>
    <scope>NUCLEOTIDE SEQUENCE [LARGE SCALE GENOMIC DNA]</scope>
    <source>
        <strain evidence="9 10">PMUR</strain>
    </source>
</reference>
<dbReference type="InterPro" id="IPR000209">
    <property type="entry name" value="Peptidase_S8/S53_dom"/>
</dbReference>
<accession>A0ABX2AKE6</accession>
<evidence type="ECO:0000259" key="8">
    <source>
        <dbReference type="Pfam" id="PF00082"/>
    </source>
</evidence>
<comment type="similarity">
    <text evidence="1 5">Belongs to the peptidase S8 family.</text>
</comment>
<feature type="compositionally biased region" description="Basic and acidic residues" evidence="6">
    <location>
        <begin position="240"/>
        <end position="283"/>
    </location>
</feature>
<evidence type="ECO:0000256" key="7">
    <source>
        <dbReference type="SAM" id="Phobius"/>
    </source>
</evidence>
<protein>
    <submittedName>
        <fullName evidence="9">S8 family serine peptidase</fullName>
    </submittedName>
</protein>
<evidence type="ECO:0000256" key="1">
    <source>
        <dbReference type="ARBA" id="ARBA00011073"/>
    </source>
</evidence>
<dbReference type="InterPro" id="IPR023828">
    <property type="entry name" value="Peptidase_S8_Ser-AS"/>
</dbReference>
<evidence type="ECO:0000256" key="6">
    <source>
        <dbReference type="SAM" id="MobiDB-lite"/>
    </source>
</evidence>
<feature type="region of interest" description="Disordered" evidence="6">
    <location>
        <begin position="217"/>
        <end position="283"/>
    </location>
</feature>
<evidence type="ECO:0000256" key="2">
    <source>
        <dbReference type="ARBA" id="ARBA00022670"/>
    </source>
</evidence>
<feature type="active site" description="Charge relay system" evidence="5">
    <location>
        <position position="491"/>
    </location>
</feature>
<dbReference type="PROSITE" id="PS51892">
    <property type="entry name" value="SUBTILASE"/>
    <property type="match status" value="1"/>
</dbReference>
<dbReference type="RefSeq" id="WP_172273328.1">
    <property type="nucleotide sequence ID" value="NZ_JABKKF010000002.1"/>
</dbReference>